<dbReference type="EMBL" id="BPLQ01011525">
    <property type="protein sequence ID" value="GIY58700.1"/>
    <property type="molecule type" value="Genomic_DNA"/>
</dbReference>
<organism evidence="2 3">
    <name type="scientific">Caerostris darwini</name>
    <dbReference type="NCBI Taxonomy" id="1538125"/>
    <lineage>
        <taxon>Eukaryota</taxon>
        <taxon>Metazoa</taxon>
        <taxon>Ecdysozoa</taxon>
        <taxon>Arthropoda</taxon>
        <taxon>Chelicerata</taxon>
        <taxon>Arachnida</taxon>
        <taxon>Araneae</taxon>
        <taxon>Araneomorphae</taxon>
        <taxon>Entelegynae</taxon>
        <taxon>Araneoidea</taxon>
        <taxon>Araneidae</taxon>
        <taxon>Caerostris</taxon>
    </lineage>
</organism>
<feature type="transmembrane region" description="Helical" evidence="1">
    <location>
        <begin position="106"/>
        <end position="134"/>
    </location>
</feature>
<sequence length="146" mass="16753">MLMESTLSLQVFWLMMSHFIVTFSMLSKFLGFFYIDGVIFNLEKTLSDPFKCVSFFSIIYFGSKVREADEEMRDTAKDVAFALSLSKETEEISKILFRFIESKRPLVLTAWGVFQFSKGFLFTSAGVLITYNLLILQMNTPSGLEV</sequence>
<keyword evidence="1" id="KW-0812">Transmembrane</keyword>
<dbReference type="AlphaFoldDB" id="A0AAV4ULW9"/>
<gene>
    <name evidence="2" type="primary">AVEN_182049_1</name>
    <name evidence="2" type="ORF">CDAR_416071</name>
</gene>
<name>A0AAV4ULW9_9ARAC</name>
<keyword evidence="1" id="KW-1133">Transmembrane helix</keyword>
<evidence type="ECO:0000313" key="2">
    <source>
        <dbReference type="EMBL" id="GIY58700.1"/>
    </source>
</evidence>
<keyword evidence="3" id="KW-1185">Reference proteome</keyword>
<reference evidence="2 3" key="1">
    <citation type="submission" date="2021-06" db="EMBL/GenBank/DDBJ databases">
        <title>Caerostris darwini draft genome.</title>
        <authorList>
            <person name="Kono N."/>
            <person name="Arakawa K."/>
        </authorList>
    </citation>
    <scope>NUCLEOTIDE SEQUENCE [LARGE SCALE GENOMIC DNA]</scope>
</reference>
<proteinExistence type="predicted"/>
<dbReference type="Proteomes" id="UP001054837">
    <property type="component" value="Unassembled WGS sequence"/>
</dbReference>
<feature type="transmembrane region" description="Helical" evidence="1">
    <location>
        <begin position="12"/>
        <end position="35"/>
    </location>
</feature>
<comment type="caution">
    <text evidence="2">The sequence shown here is derived from an EMBL/GenBank/DDBJ whole genome shotgun (WGS) entry which is preliminary data.</text>
</comment>
<protein>
    <submittedName>
        <fullName evidence="2">Uncharacterized protein</fullName>
    </submittedName>
</protein>
<evidence type="ECO:0000256" key="1">
    <source>
        <dbReference type="SAM" id="Phobius"/>
    </source>
</evidence>
<keyword evidence="1" id="KW-0472">Membrane</keyword>
<evidence type="ECO:0000313" key="3">
    <source>
        <dbReference type="Proteomes" id="UP001054837"/>
    </source>
</evidence>
<accession>A0AAV4ULW9</accession>